<keyword evidence="2" id="KW-1133">Transmembrane helix</keyword>
<evidence type="ECO:0000313" key="3">
    <source>
        <dbReference type="EMBL" id="QOV92189.1"/>
    </source>
</evidence>
<sequence length="206" mass="22850">MARHSEFDELDDKPSTTKKHRPRRGSFFGFLSVVAGGAALAVVYRDQISEWLTHRYLPFVKYDMGQLSQYLYQVKDYQVQAYHVAAAGAGLAVWALLWRKLLGRTRAGWPVLGLLVCASAAGIYRYNSVDRTPGTPEYWVQVNVVERVQKMFEKKPEAPRMIETAAPVPAPDLAPAAPVVEPEAKPATPPAPAQKKEEGSKLFPGL</sequence>
<gene>
    <name evidence="3" type="ORF">IPV69_12875</name>
</gene>
<proteinExistence type="predicted"/>
<keyword evidence="2" id="KW-0812">Transmembrane</keyword>
<feature type="transmembrane region" description="Helical" evidence="2">
    <location>
        <begin position="27"/>
        <end position="44"/>
    </location>
</feature>
<feature type="compositionally biased region" description="Basic and acidic residues" evidence="1">
    <location>
        <begin position="1"/>
        <end position="15"/>
    </location>
</feature>
<feature type="region of interest" description="Disordered" evidence="1">
    <location>
        <begin position="1"/>
        <end position="21"/>
    </location>
</feature>
<reference evidence="3 4" key="1">
    <citation type="submission" date="2020-10" db="EMBL/GenBank/DDBJ databases">
        <title>Wide distribution of Phycisphaera-like planctomycetes from WD2101 soil group in peatlands and genome analysis of the first cultivated representative.</title>
        <authorList>
            <person name="Dedysh S.N."/>
            <person name="Beletsky A.V."/>
            <person name="Ivanova A."/>
            <person name="Kulichevskaya I.S."/>
            <person name="Suzina N.E."/>
            <person name="Philippov D.A."/>
            <person name="Rakitin A.L."/>
            <person name="Mardanov A.V."/>
            <person name="Ravin N.V."/>
        </authorList>
    </citation>
    <scope>NUCLEOTIDE SEQUENCE [LARGE SCALE GENOMIC DNA]</scope>
    <source>
        <strain evidence="3 4">M1803</strain>
    </source>
</reference>
<keyword evidence="2" id="KW-0472">Membrane</keyword>
<name>A0A7M2X3I8_9BACT</name>
<evidence type="ECO:0000313" key="4">
    <source>
        <dbReference type="Proteomes" id="UP000593765"/>
    </source>
</evidence>
<dbReference type="Proteomes" id="UP000593765">
    <property type="component" value="Chromosome"/>
</dbReference>
<dbReference type="KEGG" id="hbs:IPV69_12875"/>
<keyword evidence="4" id="KW-1185">Reference proteome</keyword>
<dbReference type="EMBL" id="CP063458">
    <property type="protein sequence ID" value="QOV92189.1"/>
    <property type="molecule type" value="Genomic_DNA"/>
</dbReference>
<feature type="transmembrane region" description="Helical" evidence="2">
    <location>
        <begin position="79"/>
        <end position="97"/>
    </location>
</feature>
<evidence type="ECO:0000256" key="1">
    <source>
        <dbReference type="SAM" id="MobiDB-lite"/>
    </source>
</evidence>
<evidence type="ECO:0000256" key="2">
    <source>
        <dbReference type="SAM" id="Phobius"/>
    </source>
</evidence>
<feature type="compositionally biased region" description="Low complexity" evidence="1">
    <location>
        <begin position="165"/>
        <end position="181"/>
    </location>
</feature>
<dbReference type="AlphaFoldDB" id="A0A7M2X3I8"/>
<organism evidence="3 4">
    <name type="scientific">Humisphaera borealis</name>
    <dbReference type="NCBI Taxonomy" id="2807512"/>
    <lineage>
        <taxon>Bacteria</taxon>
        <taxon>Pseudomonadati</taxon>
        <taxon>Planctomycetota</taxon>
        <taxon>Phycisphaerae</taxon>
        <taxon>Tepidisphaerales</taxon>
        <taxon>Tepidisphaeraceae</taxon>
        <taxon>Humisphaera</taxon>
    </lineage>
</organism>
<protein>
    <submittedName>
        <fullName evidence="3">Uncharacterized protein</fullName>
    </submittedName>
</protein>
<feature type="region of interest" description="Disordered" evidence="1">
    <location>
        <begin position="163"/>
        <end position="206"/>
    </location>
</feature>
<accession>A0A7M2X3I8</accession>